<keyword evidence="2" id="KW-1185">Reference proteome</keyword>
<evidence type="ECO:0000313" key="1">
    <source>
        <dbReference type="EMBL" id="KAF5360347.1"/>
    </source>
</evidence>
<sequence length="304" mass="33698">MTRVFADSFSISAPSTRIAMMIVKQNLFTEELESGTFYQRRTQLAIERLERDRRYYSDGQRAEPTAPKHLQPECDTERKSTLTELHHCLSLQGSHTDLQNACTQLSLCSFCSIFSQKPQHSSHLAPQIALLPRLRNRAGPSNSLDIYLSPSYMHSRVPFVSDPLAFPLSVSHIPSSSTHISTLAFVHSLSNAGAPISNTGLPLLHSSSNLFGTRCESEVDGASRTGGFTHFVYDPSFISIQTSFLVFISSTCCGKFTKAFEDLTSKNLRIDEPNINSSTSGKTVLADMSHPSYTFYEQPMSKAN</sequence>
<organism evidence="1 2">
    <name type="scientific">Leucocoprinus leucothites</name>
    <dbReference type="NCBI Taxonomy" id="201217"/>
    <lineage>
        <taxon>Eukaryota</taxon>
        <taxon>Fungi</taxon>
        <taxon>Dikarya</taxon>
        <taxon>Basidiomycota</taxon>
        <taxon>Agaricomycotina</taxon>
        <taxon>Agaricomycetes</taxon>
        <taxon>Agaricomycetidae</taxon>
        <taxon>Agaricales</taxon>
        <taxon>Agaricineae</taxon>
        <taxon>Agaricaceae</taxon>
        <taxon>Leucocoprinus</taxon>
    </lineage>
</organism>
<reference evidence="1 2" key="1">
    <citation type="journal article" date="2020" name="ISME J.">
        <title>Uncovering the hidden diversity of litter-decomposition mechanisms in mushroom-forming fungi.</title>
        <authorList>
            <person name="Floudas D."/>
            <person name="Bentzer J."/>
            <person name="Ahren D."/>
            <person name="Johansson T."/>
            <person name="Persson P."/>
            <person name="Tunlid A."/>
        </authorList>
    </citation>
    <scope>NUCLEOTIDE SEQUENCE [LARGE SCALE GENOMIC DNA]</scope>
    <source>
        <strain evidence="1 2">CBS 146.42</strain>
    </source>
</reference>
<gene>
    <name evidence="1" type="ORF">D9756_004426</name>
</gene>
<dbReference type="AlphaFoldDB" id="A0A8H5G8I8"/>
<name>A0A8H5G8I8_9AGAR</name>
<dbReference type="Proteomes" id="UP000559027">
    <property type="component" value="Unassembled WGS sequence"/>
</dbReference>
<proteinExistence type="predicted"/>
<evidence type="ECO:0000313" key="2">
    <source>
        <dbReference type="Proteomes" id="UP000559027"/>
    </source>
</evidence>
<comment type="caution">
    <text evidence="1">The sequence shown here is derived from an EMBL/GenBank/DDBJ whole genome shotgun (WGS) entry which is preliminary data.</text>
</comment>
<accession>A0A8H5G8I8</accession>
<dbReference type="EMBL" id="JAACJO010000003">
    <property type="protein sequence ID" value="KAF5360347.1"/>
    <property type="molecule type" value="Genomic_DNA"/>
</dbReference>
<protein>
    <submittedName>
        <fullName evidence="1">Uncharacterized protein</fullName>
    </submittedName>
</protein>